<dbReference type="SUPFAM" id="SSF54236">
    <property type="entry name" value="Ubiquitin-like"/>
    <property type="match status" value="1"/>
</dbReference>
<dbReference type="AlphaFoldDB" id="A0A1X6NXY2"/>
<evidence type="ECO:0000313" key="3">
    <source>
        <dbReference type="Proteomes" id="UP000218209"/>
    </source>
</evidence>
<reference evidence="2 3" key="1">
    <citation type="submission" date="2017-03" db="EMBL/GenBank/DDBJ databases">
        <title>WGS assembly of Porphyra umbilicalis.</title>
        <authorList>
            <person name="Brawley S.H."/>
            <person name="Blouin N.A."/>
            <person name="Ficko-Blean E."/>
            <person name="Wheeler G.L."/>
            <person name="Lohr M."/>
            <person name="Goodson H.V."/>
            <person name="Jenkins J.W."/>
            <person name="Blaby-Haas C.E."/>
            <person name="Helliwell K.E."/>
            <person name="Chan C."/>
            <person name="Marriage T."/>
            <person name="Bhattacharya D."/>
            <person name="Klein A.S."/>
            <person name="Badis Y."/>
            <person name="Brodie J."/>
            <person name="Cao Y."/>
            <person name="Collen J."/>
            <person name="Dittami S.M."/>
            <person name="Gachon C.M."/>
            <person name="Green B.R."/>
            <person name="Karpowicz S."/>
            <person name="Kim J.W."/>
            <person name="Kudahl U."/>
            <person name="Lin S."/>
            <person name="Michel G."/>
            <person name="Mittag M."/>
            <person name="Olson B.J."/>
            <person name="Pangilinan J."/>
            <person name="Peng Y."/>
            <person name="Qiu H."/>
            <person name="Shu S."/>
            <person name="Singer J.T."/>
            <person name="Smith A.G."/>
            <person name="Sprecher B.N."/>
            <person name="Wagner V."/>
            <person name="Wang W."/>
            <person name="Wang Z.-Y."/>
            <person name="Yan J."/>
            <person name="Yarish C."/>
            <person name="Zoeuner-Riek S."/>
            <person name="Zhuang Y."/>
            <person name="Zou Y."/>
            <person name="Lindquist E.A."/>
            <person name="Grimwood J."/>
            <person name="Barry K."/>
            <person name="Rokhsar D.S."/>
            <person name="Schmutz J."/>
            <person name="Stiller J.W."/>
            <person name="Grossman A.R."/>
            <person name="Prochnik S.E."/>
        </authorList>
    </citation>
    <scope>NUCLEOTIDE SEQUENCE [LARGE SCALE GENOMIC DNA]</scope>
    <source>
        <strain evidence="2">4086291</strain>
    </source>
</reference>
<dbReference type="EMBL" id="KV918993">
    <property type="protein sequence ID" value="OSX73484.1"/>
    <property type="molecule type" value="Genomic_DNA"/>
</dbReference>
<evidence type="ECO:0000256" key="1">
    <source>
        <dbReference type="SAM" id="MobiDB-lite"/>
    </source>
</evidence>
<name>A0A1X6NXY2_PORUM</name>
<sequence length="149" mass="15157">MRLLVRSTLTAPRGVASVAAVAAAASSAASSPSTCAASSPSTSPTAASAAAAPSVTPSAADVKTPSSGSSPHLPTRLLEVEADDLVDTALAKAAAAFDISRPERLCLVTQTGRRLRSGRTLREYGLGDGGVLRLTRRQATTTCVIHIRF</sequence>
<feature type="compositionally biased region" description="Low complexity" evidence="1">
    <location>
        <begin position="28"/>
        <end position="60"/>
    </location>
</feature>
<dbReference type="InterPro" id="IPR029071">
    <property type="entry name" value="Ubiquitin-like_domsf"/>
</dbReference>
<dbReference type="Proteomes" id="UP000218209">
    <property type="component" value="Unassembled WGS sequence"/>
</dbReference>
<evidence type="ECO:0008006" key="4">
    <source>
        <dbReference type="Google" id="ProtNLM"/>
    </source>
</evidence>
<accession>A0A1X6NXY2</accession>
<keyword evidence="3" id="KW-1185">Reference proteome</keyword>
<proteinExistence type="predicted"/>
<gene>
    <name evidence="2" type="ORF">BU14_0342s0004</name>
</gene>
<feature type="region of interest" description="Disordered" evidence="1">
    <location>
        <begin position="28"/>
        <end position="75"/>
    </location>
</feature>
<protein>
    <recommendedName>
        <fullName evidence="4">Ubiquitin-like domain-containing protein</fullName>
    </recommendedName>
</protein>
<evidence type="ECO:0000313" key="2">
    <source>
        <dbReference type="EMBL" id="OSX73484.1"/>
    </source>
</evidence>
<organism evidence="2 3">
    <name type="scientific">Porphyra umbilicalis</name>
    <name type="common">Purple laver</name>
    <name type="synonym">Red alga</name>
    <dbReference type="NCBI Taxonomy" id="2786"/>
    <lineage>
        <taxon>Eukaryota</taxon>
        <taxon>Rhodophyta</taxon>
        <taxon>Bangiophyceae</taxon>
        <taxon>Bangiales</taxon>
        <taxon>Bangiaceae</taxon>
        <taxon>Porphyra</taxon>
    </lineage>
</organism>